<dbReference type="PANTHER" id="PTHR35111">
    <property type="entry name" value="F10A5.9-RELATED"/>
    <property type="match status" value="1"/>
</dbReference>
<dbReference type="Proteomes" id="UP000734854">
    <property type="component" value="Unassembled WGS sequence"/>
</dbReference>
<evidence type="ECO:0000313" key="1">
    <source>
        <dbReference type="EMBL" id="KAG6496361.1"/>
    </source>
</evidence>
<evidence type="ECO:0000313" key="2">
    <source>
        <dbReference type="Proteomes" id="UP000734854"/>
    </source>
</evidence>
<reference evidence="1 2" key="1">
    <citation type="submission" date="2020-08" db="EMBL/GenBank/DDBJ databases">
        <title>Plant Genome Project.</title>
        <authorList>
            <person name="Zhang R.-G."/>
        </authorList>
    </citation>
    <scope>NUCLEOTIDE SEQUENCE [LARGE SCALE GENOMIC DNA]</scope>
    <source>
        <tissue evidence="1">Rhizome</tissue>
    </source>
</reference>
<proteinExistence type="predicted"/>
<accession>A0A8J5L047</accession>
<sequence>MPNFQRQSHLMKAPKLGCRRAVLLAPKMAAAAATTTTTSSPDWSQKLLAGFRRMLGGLMAVSPPARRPRRASIQAVPEAPKTSCSYYNLYPLDAHYEEAITDCIEFLNKSSNCGRRGRFTSEDV</sequence>
<dbReference type="PANTHER" id="PTHR35111:SF5">
    <property type="entry name" value="F10A5.9"/>
    <property type="match status" value="1"/>
</dbReference>
<organism evidence="1 2">
    <name type="scientific">Zingiber officinale</name>
    <name type="common">Ginger</name>
    <name type="synonym">Amomum zingiber</name>
    <dbReference type="NCBI Taxonomy" id="94328"/>
    <lineage>
        <taxon>Eukaryota</taxon>
        <taxon>Viridiplantae</taxon>
        <taxon>Streptophyta</taxon>
        <taxon>Embryophyta</taxon>
        <taxon>Tracheophyta</taxon>
        <taxon>Spermatophyta</taxon>
        <taxon>Magnoliopsida</taxon>
        <taxon>Liliopsida</taxon>
        <taxon>Zingiberales</taxon>
        <taxon>Zingiberaceae</taxon>
        <taxon>Zingiber</taxon>
    </lineage>
</organism>
<dbReference type="AlphaFoldDB" id="A0A8J5L047"/>
<protein>
    <submittedName>
        <fullName evidence="1">Uncharacterized protein</fullName>
    </submittedName>
</protein>
<dbReference type="EMBL" id="JACMSC010000012">
    <property type="protein sequence ID" value="KAG6496361.1"/>
    <property type="molecule type" value="Genomic_DNA"/>
</dbReference>
<name>A0A8J5L047_ZINOF</name>
<keyword evidence="2" id="KW-1185">Reference proteome</keyword>
<gene>
    <name evidence="1" type="ORF">ZIOFF_044222</name>
</gene>
<comment type="caution">
    <text evidence="1">The sequence shown here is derived from an EMBL/GenBank/DDBJ whole genome shotgun (WGS) entry which is preliminary data.</text>
</comment>